<evidence type="ECO:0000313" key="5">
    <source>
        <dbReference type="EMBL" id="QJH97839.1"/>
    </source>
</evidence>
<organism evidence="2">
    <name type="scientific">viral metagenome</name>
    <dbReference type="NCBI Taxonomy" id="1070528"/>
    <lineage>
        <taxon>unclassified sequences</taxon>
        <taxon>metagenomes</taxon>
        <taxon>organismal metagenomes</taxon>
    </lineage>
</organism>
<reference evidence="2" key="1">
    <citation type="submission" date="2020-03" db="EMBL/GenBank/DDBJ databases">
        <title>The deep terrestrial virosphere.</title>
        <authorList>
            <person name="Holmfeldt K."/>
            <person name="Nilsson E."/>
            <person name="Simone D."/>
            <person name="Lopez-Fernandez M."/>
            <person name="Wu X."/>
            <person name="de Brujin I."/>
            <person name="Lundin D."/>
            <person name="Andersson A."/>
            <person name="Bertilsson S."/>
            <person name="Dopson M."/>
        </authorList>
    </citation>
    <scope>NUCLEOTIDE SEQUENCE</scope>
    <source>
        <strain evidence="3">MM415A00505</strain>
        <strain evidence="4">MM415B02854</strain>
        <strain evidence="2">TM448A00839</strain>
        <strain evidence="5">TM448B01099</strain>
    </source>
</reference>
<dbReference type="EMBL" id="MT144072">
    <property type="protein sequence ID" value="QJA48127.1"/>
    <property type="molecule type" value="Genomic_DNA"/>
</dbReference>
<evidence type="ECO:0000256" key="1">
    <source>
        <dbReference type="SAM" id="MobiDB-lite"/>
    </source>
</evidence>
<feature type="compositionally biased region" description="Basic and acidic residues" evidence="1">
    <location>
        <begin position="37"/>
        <end position="68"/>
    </location>
</feature>
<accession>A0A6H1ZLD0</accession>
<protein>
    <submittedName>
        <fullName evidence="2">Uncharacterized protein</fullName>
    </submittedName>
</protein>
<dbReference type="EMBL" id="MT144704">
    <property type="protein sequence ID" value="QJH97839.1"/>
    <property type="molecule type" value="Genomic_DNA"/>
</dbReference>
<dbReference type="EMBL" id="MT142746">
    <property type="protein sequence ID" value="QJA87995.1"/>
    <property type="molecule type" value="Genomic_DNA"/>
</dbReference>
<feature type="region of interest" description="Disordered" evidence="1">
    <location>
        <begin position="1"/>
        <end position="24"/>
    </location>
</feature>
<feature type="region of interest" description="Disordered" evidence="1">
    <location>
        <begin position="36"/>
        <end position="93"/>
    </location>
</feature>
<gene>
    <name evidence="3" type="ORF">MM415A00505_0016</name>
    <name evidence="4" type="ORF">MM415B02854_0007</name>
    <name evidence="2" type="ORF">TM448A00839_0010</name>
    <name evidence="5" type="ORF">TM448B01099_0007</name>
</gene>
<evidence type="ECO:0000313" key="3">
    <source>
        <dbReference type="EMBL" id="QJA81587.1"/>
    </source>
</evidence>
<sequence length="325" mass="36999">MPDDKKTEEISVTEQETIQDDVLIDTGNADALAAFNELDKDDKKTSEDVGEKEKKIKEEVKESEKAEETKEETDELKEPDEEDVDEKRGQEILDHEVEIKREKSEAEAEQTRLDAEEAEKRGTGIAPYSVDDIRVFRNVVPDSIFPDAIEVDGEEVDLKTYLDDNPEIKTISSIVAKNIIDTLLKNKYLASPDDLSALRHEITNQRFMDRVTDRTHGVQNAVEIYNSKEFKEWLPKQTDKIQALLRSNEEKDHIRIFKRYLKDSGLAKADEKIANLDKKRADKKKAVDAVYTTTVRSKKLAIPKVVSGQSARDEALAGFNESDEE</sequence>
<dbReference type="EMBL" id="MT142464">
    <property type="protein sequence ID" value="QJA81587.1"/>
    <property type="molecule type" value="Genomic_DNA"/>
</dbReference>
<name>A0A6H1ZLD0_9ZZZZ</name>
<feature type="compositionally biased region" description="Acidic residues" evidence="1">
    <location>
        <begin position="69"/>
        <end position="84"/>
    </location>
</feature>
<proteinExistence type="predicted"/>
<evidence type="ECO:0000313" key="2">
    <source>
        <dbReference type="EMBL" id="QJA48127.1"/>
    </source>
</evidence>
<evidence type="ECO:0000313" key="4">
    <source>
        <dbReference type="EMBL" id="QJA87995.1"/>
    </source>
</evidence>
<feature type="region of interest" description="Disordered" evidence="1">
    <location>
        <begin position="101"/>
        <end position="120"/>
    </location>
</feature>
<dbReference type="AlphaFoldDB" id="A0A6H1ZLD0"/>